<dbReference type="AlphaFoldDB" id="A0A9D2S5F5"/>
<dbReference type="InterPro" id="IPR003660">
    <property type="entry name" value="HAMP_dom"/>
</dbReference>
<dbReference type="CDD" id="cd00075">
    <property type="entry name" value="HATPase"/>
    <property type="match status" value="1"/>
</dbReference>
<dbReference type="InterPro" id="IPR036890">
    <property type="entry name" value="HATPase_C_sf"/>
</dbReference>
<evidence type="ECO:0000256" key="8">
    <source>
        <dbReference type="ARBA" id="ARBA00023136"/>
    </source>
</evidence>
<evidence type="ECO:0000259" key="11">
    <source>
        <dbReference type="PROSITE" id="PS50109"/>
    </source>
</evidence>
<gene>
    <name evidence="13" type="ORF">H9714_00800</name>
</gene>
<dbReference type="InterPro" id="IPR036097">
    <property type="entry name" value="HisK_dim/P_sf"/>
</dbReference>
<dbReference type="GO" id="GO:0004721">
    <property type="term" value="F:phosphoprotein phosphatase activity"/>
    <property type="evidence" value="ECO:0007669"/>
    <property type="project" value="TreeGrafter"/>
</dbReference>
<dbReference type="InterPro" id="IPR003594">
    <property type="entry name" value="HATPase_dom"/>
</dbReference>
<evidence type="ECO:0000256" key="10">
    <source>
        <dbReference type="SAM" id="Phobius"/>
    </source>
</evidence>
<dbReference type="FunFam" id="1.10.287.130:FF:000001">
    <property type="entry name" value="Two-component sensor histidine kinase"/>
    <property type="match status" value="1"/>
</dbReference>
<dbReference type="InterPro" id="IPR050351">
    <property type="entry name" value="BphY/WalK/GraS-like"/>
</dbReference>
<dbReference type="PROSITE" id="PS50885">
    <property type="entry name" value="HAMP"/>
    <property type="match status" value="1"/>
</dbReference>
<dbReference type="Pfam" id="PF00512">
    <property type="entry name" value="HisKA"/>
    <property type="match status" value="1"/>
</dbReference>
<dbReference type="PRINTS" id="PR00344">
    <property type="entry name" value="BCTRLSENSOR"/>
</dbReference>
<evidence type="ECO:0000256" key="5">
    <source>
        <dbReference type="ARBA" id="ARBA00022679"/>
    </source>
</evidence>
<evidence type="ECO:0000259" key="12">
    <source>
        <dbReference type="PROSITE" id="PS50885"/>
    </source>
</evidence>
<dbReference type="Pfam" id="PF13188">
    <property type="entry name" value="PAS_8"/>
    <property type="match status" value="1"/>
</dbReference>
<dbReference type="GO" id="GO:0005886">
    <property type="term" value="C:plasma membrane"/>
    <property type="evidence" value="ECO:0007669"/>
    <property type="project" value="TreeGrafter"/>
</dbReference>
<evidence type="ECO:0000256" key="4">
    <source>
        <dbReference type="ARBA" id="ARBA00022553"/>
    </source>
</evidence>
<dbReference type="InterPro" id="IPR000014">
    <property type="entry name" value="PAS"/>
</dbReference>
<evidence type="ECO:0000256" key="9">
    <source>
        <dbReference type="SAM" id="Coils"/>
    </source>
</evidence>
<evidence type="ECO:0000256" key="2">
    <source>
        <dbReference type="ARBA" id="ARBA00004370"/>
    </source>
</evidence>
<feature type="domain" description="Histidine kinase" evidence="11">
    <location>
        <begin position="357"/>
        <end position="573"/>
    </location>
</feature>
<comment type="caution">
    <text evidence="13">The sequence shown here is derived from an EMBL/GenBank/DDBJ whole genome shotgun (WGS) entry which is preliminary data.</text>
</comment>
<dbReference type="GO" id="GO:0000155">
    <property type="term" value="F:phosphorelay sensor kinase activity"/>
    <property type="evidence" value="ECO:0007669"/>
    <property type="project" value="InterPro"/>
</dbReference>
<feature type="transmembrane region" description="Helical" evidence="10">
    <location>
        <begin position="145"/>
        <end position="167"/>
    </location>
</feature>
<keyword evidence="5" id="KW-0808">Transferase</keyword>
<dbReference type="InterPro" id="IPR004358">
    <property type="entry name" value="Sig_transdc_His_kin-like_C"/>
</dbReference>
<dbReference type="Gene3D" id="3.30.450.20">
    <property type="entry name" value="PAS domain"/>
    <property type="match status" value="1"/>
</dbReference>
<evidence type="ECO:0000313" key="14">
    <source>
        <dbReference type="Proteomes" id="UP000824208"/>
    </source>
</evidence>
<keyword evidence="10" id="KW-0812">Transmembrane</keyword>
<evidence type="ECO:0000256" key="7">
    <source>
        <dbReference type="ARBA" id="ARBA00023012"/>
    </source>
</evidence>
<organism evidence="13 14">
    <name type="scientific">Candidatus Flavonifractor intestinipullorum</name>
    <dbReference type="NCBI Taxonomy" id="2838587"/>
    <lineage>
        <taxon>Bacteria</taxon>
        <taxon>Bacillati</taxon>
        <taxon>Bacillota</taxon>
        <taxon>Clostridia</taxon>
        <taxon>Eubacteriales</taxon>
        <taxon>Oscillospiraceae</taxon>
        <taxon>Flavonifractor</taxon>
    </lineage>
</organism>
<feature type="coiled-coil region" evidence="9">
    <location>
        <begin position="211"/>
        <end position="238"/>
    </location>
</feature>
<dbReference type="PANTHER" id="PTHR45453">
    <property type="entry name" value="PHOSPHATE REGULON SENSOR PROTEIN PHOR"/>
    <property type="match status" value="1"/>
</dbReference>
<reference evidence="13" key="1">
    <citation type="journal article" date="2021" name="PeerJ">
        <title>Extensive microbial diversity within the chicken gut microbiome revealed by metagenomics and culture.</title>
        <authorList>
            <person name="Gilroy R."/>
            <person name="Ravi A."/>
            <person name="Getino M."/>
            <person name="Pursley I."/>
            <person name="Horton D.L."/>
            <person name="Alikhan N.F."/>
            <person name="Baker D."/>
            <person name="Gharbi K."/>
            <person name="Hall N."/>
            <person name="Watson M."/>
            <person name="Adriaenssens E.M."/>
            <person name="Foster-Nyarko E."/>
            <person name="Jarju S."/>
            <person name="Secka A."/>
            <person name="Antonio M."/>
            <person name="Oren A."/>
            <person name="Chaudhuri R.R."/>
            <person name="La Ragione R."/>
            <person name="Hildebrand F."/>
            <person name="Pallen M.J."/>
        </authorList>
    </citation>
    <scope>NUCLEOTIDE SEQUENCE</scope>
    <source>
        <strain evidence="13">CHK189-11263</strain>
    </source>
</reference>
<dbReference type="FunFam" id="3.30.565.10:FF:000006">
    <property type="entry name" value="Sensor histidine kinase WalK"/>
    <property type="match status" value="1"/>
</dbReference>
<dbReference type="CDD" id="cd00082">
    <property type="entry name" value="HisKA"/>
    <property type="match status" value="1"/>
</dbReference>
<keyword evidence="7" id="KW-0902">Two-component regulatory system</keyword>
<keyword evidence="6" id="KW-0418">Kinase</keyword>
<dbReference type="SMART" id="SM00388">
    <property type="entry name" value="HisKA"/>
    <property type="match status" value="1"/>
</dbReference>
<dbReference type="SUPFAM" id="SSF55874">
    <property type="entry name" value="ATPase domain of HSP90 chaperone/DNA topoisomerase II/histidine kinase"/>
    <property type="match status" value="1"/>
</dbReference>
<dbReference type="PROSITE" id="PS50109">
    <property type="entry name" value="HIS_KIN"/>
    <property type="match status" value="1"/>
</dbReference>
<dbReference type="CDD" id="cd00130">
    <property type="entry name" value="PAS"/>
    <property type="match status" value="1"/>
</dbReference>
<dbReference type="SUPFAM" id="SSF55785">
    <property type="entry name" value="PYP-like sensor domain (PAS domain)"/>
    <property type="match status" value="1"/>
</dbReference>
<evidence type="ECO:0000256" key="3">
    <source>
        <dbReference type="ARBA" id="ARBA00012438"/>
    </source>
</evidence>
<dbReference type="Proteomes" id="UP000824208">
    <property type="component" value="Unassembled WGS sequence"/>
</dbReference>
<sequence length="576" mass="62708">MKKRLTATTFLIVLAALLVSNAMGVWFLFNQERQDARESLHELLSLIDYQDMDASQTALQFQQAAPDKRLTLIAADGSVLADTQAQGQLENHATRPEVVSARATGWGEDVRASDTVGEPMLYVAKLLANGTVARASMSLSSIDSLVWQSCSGFLAASLVALLLALALSRRMARRTLAPLSAVGDALSSLLSDQAPTSLDQYRSDDELRPILRYIDKLMERLSESLRNLKDERNKVTLILDCMDEGLLLLDEQDGLLACNRAARELFGVPDGSADLSGLLIHTRSLRLREALERCHTQKTPVFLDVEDLPEPGRILRFFLSPVSGRQYAGEQVGTSILISDVTELKQAERVRTEFTANVSHELKTPLTSIKGFADMLSSGMVTAPEDQKRFSSLIGVEVDRLIALINDILKISELDSVAIEQEECSTPLLSAAQEVADLLALKAKEQQITLSVTGEECQGAISSLRYKEVLVNLVENGIKYNRPGGSVTVKVERQGEQAVLTVTDTGIGIPPDSLGRVFERFYRVDRGRARKMGGTGLGLAIVKHIVALYGGEVSVASQLDVGSTFRITLPCAAPQG</sequence>
<keyword evidence="10" id="KW-1133">Transmembrane helix</keyword>
<comment type="subcellular location">
    <subcellularLocation>
        <location evidence="2">Membrane</location>
    </subcellularLocation>
</comment>
<dbReference type="Gene3D" id="6.10.340.10">
    <property type="match status" value="1"/>
</dbReference>
<dbReference type="Gene3D" id="3.30.565.10">
    <property type="entry name" value="Histidine kinase-like ATPase, C-terminal domain"/>
    <property type="match status" value="1"/>
</dbReference>
<name>A0A9D2S5F5_9FIRM</name>
<keyword evidence="8 10" id="KW-0472">Membrane</keyword>
<keyword evidence="9" id="KW-0175">Coiled coil</keyword>
<dbReference type="InterPro" id="IPR003661">
    <property type="entry name" value="HisK_dim/P_dom"/>
</dbReference>
<dbReference type="PANTHER" id="PTHR45453:SF1">
    <property type="entry name" value="PHOSPHATE REGULON SENSOR PROTEIN PHOR"/>
    <property type="match status" value="1"/>
</dbReference>
<dbReference type="InterPro" id="IPR035965">
    <property type="entry name" value="PAS-like_dom_sf"/>
</dbReference>
<reference evidence="13" key="2">
    <citation type="submission" date="2021-04" db="EMBL/GenBank/DDBJ databases">
        <authorList>
            <person name="Gilroy R."/>
        </authorList>
    </citation>
    <scope>NUCLEOTIDE SEQUENCE</scope>
    <source>
        <strain evidence="13">CHK189-11263</strain>
    </source>
</reference>
<evidence type="ECO:0000256" key="6">
    <source>
        <dbReference type="ARBA" id="ARBA00022777"/>
    </source>
</evidence>
<evidence type="ECO:0000313" key="13">
    <source>
        <dbReference type="EMBL" id="HJB56070.1"/>
    </source>
</evidence>
<keyword evidence="4" id="KW-0597">Phosphoprotein</keyword>
<evidence type="ECO:0000256" key="1">
    <source>
        <dbReference type="ARBA" id="ARBA00000085"/>
    </source>
</evidence>
<feature type="domain" description="HAMP" evidence="12">
    <location>
        <begin position="173"/>
        <end position="226"/>
    </location>
</feature>
<dbReference type="EMBL" id="DWYC01000006">
    <property type="protein sequence ID" value="HJB56070.1"/>
    <property type="molecule type" value="Genomic_DNA"/>
</dbReference>
<dbReference type="GO" id="GO:0016036">
    <property type="term" value="P:cellular response to phosphate starvation"/>
    <property type="evidence" value="ECO:0007669"/>
    <property type="project" value="TreeGrafter"/>
</dbReference>
<dbReference type="EC" id="2.7.13.3" evidence="3"/>
<accession>A0A9D2S5F5</accession>
<proteinExistence type="predicted"/>
<dbReference type="SMART" id="SM00387">
    <property type="entry name" value="HATPase_c"/>
    <property type="match status" value="1"/>
</dbReference>
<protein>
    <recommendedName>
        <fullName evidence="3">histidine kinase</fullName>
        <ecNumber evidence="3">2.7.13.3</ecNumber>
    </recommendedName>
</protein>
<dbReference type="InterPro" id="IPR005467">
    <property type="entry name" value="His_kinase_dom"/>
</dbReference>
<dbReference type="Pfam" id="PF02518">
    <property type="entry name" value="HATPase_c"/>
    <property type="match status" value="1"/>
</dbReference>
<comment type="catalytic activity">
    <reaction evidence="1">
        <text>ATP + protein L-histidine = ADP + protein N-phospho-L-histidine.</text>
        <dbReference type="EC" id="2.7.13.3"/>
    </reaction>
</comment>
<dbReference type="Gene3D" id="1.10.287.130">
    <property type="match status" value="1"/>
</dbReference>
<dbReference type="SUPFAM" id="SSF47384">
    <property type="entry name" value="Homodimeric domain of signal transducing histidine kinase"/>
    <property type="match status" value="1"/>
</dbReference>